<dbReference type="Gene3D" id="3.30.70.2530">
    <property type="match status" value="1"/>
</dbReference>
<proteinExistence type="predicted"/>
<dbReference type="SUPFAM" id="SSF56176">
    <property type="entry name" value="FAD-binding/transporter-associated domain-like"/>
    <property type="match status" value="1"/>
</dbReference>
<dbReference type="Proteomes" id="UP000613030">
    <property type="component" value="Unassembled WGS sequence"/>
</dbReference>
<evidence type="ECO:0000256" key="2">
    <source>
        <dbReference type="ARBA" id="ARBA00023002"/>
    </source>
</evidence>
<keyword evidence="1" id="KW-0285">Flavoprotein</keyword>
<evidence type="ECO:0000259" key="3">
    <source>
        <dbReference type="PROSITE" id="PS51387"/>
    </source>
</evidence>
<dbReference type="InterPro" id="IPR010031">
    <property type="entry name" value="FAD_lactone_oxidase-like"/>
</dbReference>
<dbReference type="RefSeq" id="WP_202008110.1">
    <property type="nucleotide sequence ID" value="NZ_JAERRB010000001.1"/>
</dbReference>
<dbReference type="InterPro" id="IPR016169">
    <property type="entry name" value="FAD-bd_PCMH_sub2"/>
</dbReference>
<accession>A0ABS1KLR6</accession>
<dbReference type="InterPro" id="IPR016167">
    <property type="entry name" value="FAD-bd_PCMH_sub1"/>
</dbReference>
<dbReference type="Pfam" id="PF01565">
    <property type="entry name" value="FAD_binding_4"/>
    <property type="match status" value="1"/>
</dbReference>
<dbReference type="PIRSF" id="PIRSF000136">
    <property type="entry name" value="LGO_GLO"/>
    <property type="match status" value="1"/>
</dbReference>
<evidence type="ECO:0000256" key="1">
    <source>
        <dbReference type="ARBA" id="ARBA00022827"/>
    </source>
</evidence>
<keyword evidence="5" id="KW-1185">Reference proteome</keyword>
<dbReference type="EMBL" id="JAERRB010000001">
    <property type="protein sequence ID" value="MBL0740386.1"/>
    <property type="molecule type" value="Genomic_DNA"/>
</dbReference>
<dbReference type="InterPro" id="IPR016171">
    <property type="entry name" value="Vanillyl_alc_oxidase_C-sub2"/>
</dbReference>
<dbReference type="Gene3D" id="3.30.70.2520">
    <property type="match status" value="1"/>
</dbReference>
<dbReference type="InterPro" id="IPR007173">
    <property type="entry name" value="ALO_C"/>
</dbReference>
<dbReference type="Gene3D" id="1.10.45.10">
    <property type="entry name" value="Vanillyl-alcohol Oxidase, Chain A, domain 4"/>
    <property type="match status" value="1"/>
</dbReference>
<dbReference type="PROSITE" id="PS51387">
    <property type="entry name" value="FAD_PCMH"/>
    <property type="match status" value="1"/>
</dbReference>
<dbReference type="Gene3D" id="3.30.43.10">
    <property type="entry name" value="Uridine Diphospho-n-acetylenolpyruvylglucosamine Reductase, domain 2"/>
    <property type="match status" value="1"/>
</dbReference>
<keyword evidence="1" id="KW-0274">FAD</keyword>
<comment type="caution">
    <text evidence="4">The sequence shown here is derived from an EMBL/GenBank/DDBJ whole genome shotgun (WGS) entry which is preliminary data.</text>
</comment>
<gene>
    <name evidence="4" type="ORF">JI741_04115</name>
</gene>
<reference evidence="4 5" key="1">
    <citation type="submission" date="2021-01" db="EMBL/GenBank/DDBJ databases">
        <title>Chryseolinea sp. Jin1 Genome sequencing and assembly.</title>
        <authorList>
            <person name="Kim I."/>
        </authorList>
    </citation>
    <scope>NUCLEOTIDE SEQUENCE [LARGE SCALE GENOMIC DNA]</scope>
    <source>
        <strain evidence="4 5">Jin1</strain>
    </source>
</reference>
<dbReference type="PANTHER" id="PTHR43762">
    <property type="entry name" value="L-GULONOLACTONE OXIDASE"/>
    <property type="match status" value="1"/>
</dbReference>
<evidence type="ECO:0000313" key="5">
    <source>
        <dbReference type="Proteomes" id="UP000613030"/>
    </source>
</evidence>
<dbReference type="InterPro" id="IPR006094">
    <property type="entry name" value="Oxid_FAD_bind_N"/>
</dbReference>
<keyword evidence="2" id="KW-0560">Oxidoreductase</keyword>
<organism evidence="4 5">
    <name type="scientific">Chryseolinea lacunae</name>
    <dbReference type="NCBI Taxonomy" id="2801331"/>
    <lineage>
        <taxon>Bacteria</taxon>
        <taxon>Pseudomonadati</taxon>
        <taxon>Bacteroidota</taxon>
        <taxon>Cytophagia</taxon>
        <taxon>Cytophagales</taxon>
        <taxon>Fulvivirgaceae</taxon>
        <taxon>Chryseolinea</taxon>
    </lineage>
</organism>
<sequence length="451" mass="49313">MDKRSFLKTSTALVAGTALSRLAGCTPDGKPLSNWSGNLEYSTSNVFYPATVEAVQEAVKQCAKVRGLGSRHSFNTIADSNAAQISTSNLNRIVSLDKAGQTVTVEAGIKYGELCQHLHDNGFALHNLASLPHISVAGSCATATHGSGVKNGNLSTQVVALEFVNGAGEVVNLSAQDGDRFQGAVVGLGALGIVTKMTLALQPTFDVQQVVYRNLPMAALEKNFEAIMSSGYSVSLFTDWKNKNVNEVWIKSRVTAGQPVTIAPEFFGAKAATQNMHPIEDQPAGNCTEQMGVPGPWFERLPHFKMGFTPSAGKELQSEFFVPLEHGYAAMMAMETLHEKIAPHIFISEIRTIDADNFWMSPCYKKPCVALHTTWKQNRDGVMALLPLIEEQLAPFNPRPHWGKLFTLTPAVLQSRIERLDDFRQLMKQYDPEQKFVNDFLKSNLSIAPQA</sequence>
<name>A0ABS1KLR6_9BACT</name>
<dbReference type="InterPro" id="IPR036318">
    <property type="entry name" value="FAD-bd_PCMH-like_sf"/>
</dbReference>
<dbReference type="Pfam" id="PF04030">
    <property type="entry name" value="ALO"/>
    <property type="match status" value="1"/>
</dbReference>
<feature type="domain" description="FAD-binding PCMH-type" evidence="3">
    <location>
        <begin position="39"/>
        <end position="204"/>
    </location>
</feature>
<dbReference type="PANTHER" id="PTHR43762:SF1">
    <property type="entry name" value="D-ARABINONO-1,4-LACTONE OXIDASE"/>
    <property type="match status" value="1"/>
</dbReference>
<dbReference type="Gene3D" id="3.30.465.10">
    <property type="match status" value="1"/>
</dbReference>
<protein>
    <submittedName>
        <fullName evidence="4">FAD-binding protein</fullName>
    </submittedName>
</protein>
<dbReference type="InterPro" id="IPR016166">
    <property type="entry name" value="FAD-bd_PCMH"/>
</dbReference>
<evidence type="ECO:0000313" key="4">
    <source>
        <dbReference type="EMBL" id="MBL0740386.1"/>
    </source>
</evidence>